<evidence type="ECO:0000256" key="2">
    <source>
        <dbReference type="ARBA" id="ARBA00022679"/>
    </source>
</evidence>
<dbReference type="Proteomes" id="UP000823633">
    <property type="component" value="Unassembled WGS sequence"/>
</dbReference>
<sequence>MLTIRKIEGLKPRVRLRKCSSLLIADSNDDYIRALDGIVQKLDFLSEGDKERFHRLYMKYLEDRDILYLKDINQLALQALGEEMADWDSLDAEGHLDGASRRIKAHSLFLDRVRSPYNIGAIFRSAESFCVDHIYLREGCGDVGSPRCLRTSRGAVDVVPHTVVEDLSILKGRTVFALETGGDKISDFHFPEDGICVIGSEEDGVSPDVLALCDGRVSIEQFGAKGSLNVSVATGIMLHSWALA</sequence>
<proteinExistence type="predicted"/>
<evidence type="ECO:0000256" key="1">
    <source>
        <dbReference type="ARBA" id="ARBA00022603"/>
    </source>
</evidence>
<gene>
    <name evidence="4" type="ORF">IAC42_01240</name>
</gene>
<keyword evidence="2" id="KW-0808">Transferase</keyword>
<dbReference type="EMBL" id="JADIMU010000009">
    <property type="protein sequence ID" value="MBO8442375.1"/>
    <property type="molecule type" value="Genomic_DNA"/>
</dbReference>
<reference evidence="4" key="2">
    <citation type="journal article" date="2021" name="PeerJ">
        <title>Extensive microbial diversity within the chicken gut microbiome revealed by metagenomics and culture.</title>
        <authorList>
            <person name="Gilroy R."/>
            <person name="Ravi A."/>
            <person name="Getino M."/>
            <person name="Pursley I."/>
            <person name="Horton D.L."/>
            <person name="Alikhan N.F."/>
            <person name="Baker D."/>
            <person name="Gharbi K."/>
            <person name="Hall N."/>
            <person name="Watson M."/>
            <person name="Adriaenssens E.M."/>
            <person name="Foster-Nyarko E."/>
            <person name="Jarju S."/>
            <person name="Secka A."/>
            <person name="Antonio M."/>
            <person name="Oren A."/>
            <person name="Chaudhuri R.R."/>
            <person name="La Ragione R."/>
            <person name="Hildebrand F."/>
            <person name="Pallen M.J."/>
        </authorList>
    </citation>
    <scope>NUCLEOTIDE SEQUENCE</scope>
    <source>
        <strain evidence="4">11167</strain>
    </source>
</reference>
<dbReference type="AlphaFoldDB" id="A0A9D9E8W5"/>
<reference evidence="4" key="1">
    <citation type="submission" date="2020-10" db="EMBL/GenBank/DDBJ databases">
        <authorList>
            <person name="Gilroy R."/>
        </authorList>
    </citation>
    <scope>NUCLEOTIDE SEQUENCE</scope>
    <source>
        <strain evidence="4">11167</strain>
    </source>
</reference>
<dbReference type="InterPro" id="IPR001537">
    <property type="entry name" value="SpoU_MeTrfase"/>
</dbReference>
<accession>A0A9D9E8W5</accession>
<name>A0A9D9E8W5_9SPIR</name>
<keyword evidence="1 4" id="KW-0489">Methyltransferase</keyword>
<dbReference type="CDD" id="cd18082">
    <property type="entry name" value="SpoU-like_family"/>
    <property type="match status" value="1"/>
</dbReference>
<evidence type="ECO:0000259" key="3">
    <source>
        <dbReference type="Pfam" id="PF00588"/>
    </source>
</evidence>
<dbReference type="GO" id="GO:0006396">
    <property type="term" value="P:RNA processing"/>
    <property type="evidence" value="ECO:0007669"/>
    <property type="project" value="InterPro"/>
</dbReference>
<dbReference type="InterPro" id="IPR029026">
    <property type="entry name" value="tRNA_m1G_MTases_N"/>
</dbReference>
<organism evidence="4 5">
    <name type="scientific">Candidatus Aphodenecus pullistercoris</name>
    <dbReference type="NCBI Taxonomy" id="2840669"/>
    <lineage>
        <taxon>Bacteria</taxon>
        <taxon>Pseudomonadati</taxon>
        <taxon>Spirochaetota</taxon>
        <taxon>Spirochaetia</taxon>
        <taxon>Spirochaetales</taxon>
        <taxon>Candidatus Aphodenecus</taxon>
    </lineage>
</organism>
<dbReference type="PANTHER" id="PTHR43191">
    <property type="entry name" value="RRNA METHYLTRANSFERASE 3"/>
    <property type="match status" value="1"/>
</dbReference>
<dbReference type="GO" id="GO:0003723">
    <property type="term" value="F:RNA binding"/>
    <property type="evidence" value="ECO:0007669"/>
    <property type="project" value="InterPro"/>
</dbReference>
<feature type="domain" description="tRNA/rRNA methyltransferase SpoU type" evidence="3">
    <location>
        <begin position="108"/>
        <end position="239"/>
    </location>
</feature>
<dbReference type="SUPFAM" id="SSF75217">
    <property type="entry name" value="alpha/beta knot"/>
    <property type="match status" value="1"/>
</dbReference>
<dbReference type="InterPro" id="IPR029028">
    <property type="entry name" value="Alpha/beta_knot_MTases"/>
</dbReference>
<dbReference type="GO" id="GO:0008173">
    <property type="term" value="F:RNA methyltransferase activity"/>
    <property type="evidence" value="ECO:0007669"/>
    <property type="project" value="InterPro"/>
</dbReference>
<dbReference type="InterPro" id="IPR051259">
    <property type="entry name" value="rRNA_Methyltransferase"/>
</dbReference>
<evidence type="ECO:0000313" key="4">
    <source>
        <dbReference type="EMBL" id="MBO8442375.1"/>
    </source>
</evidence>
<dbReference type="GO" id="GO:0032259">
    <property type="term" value="P:methylation"/>
    <property type="evidence" value="ECO:0007669"/>
    <property type="project" value="UniProtKB-KW"/>
</dbReference>
<comment type="caution">
    <text evidence="4">The sequence shown here is derived from an EMBL/GenBank/DDBJ whole genome shotgun (WGS) entry which is preliminary data.</text>
</comment>
<dbReference type="Gene3D" id="3.40.1280.10">
    <property type="match status" value="1"/>
</dbReference>
<protein>
    <submittedName>
        <fullName evidence="4">TrmH family RNA methyltransferase</fullName>
    </submittedName>
</protein>
<dbReference type="Pfam" id="PF00588">
    <property type="entry name" value="SpoU_methylase"/>
    <property type="match status" value="1"/>
</dbReference>
<evidence type="ECO:0000313" key="5">
    <source>
        <dbReference type="Proteomes" id="UP000823633"/>
    </source>
</evidence>
<dbReference type="PANTHER" id="PTHR43191:SF2">
    <property type="entry name" value="RRNA METHYLTRANSFERASE 3, MITOCHONDRIAL"/>
    <property type="match status" value="1"/>
</dbReference>